<keyword evidence="1" id="KW-1133">Transmembrane helix</keyword>
<feature type="transmembrane region" description="Helical" evidence="1">
    <location>
        <begin position="195"/>
        <end position="213"/>
    </location>
</feature>
<gene>
    <name evidence="2" type="ORF">MUB52_22885</name>
</gene>
<evidence type="ECO:0000256" key="1">
    <source>
        <dbReference type="SAM" id="Phobius"/>
    </source>
</evidence>
<sequence>MATDRQRSIVIGVALGALILLSLPFTLWSLRAGLALPLSLDLSENRFYALGADTSNLAIFAHMVLGALLMAVAPLQVWPGLRARFAGYHRWAGRLACTAAALTGLAGLGYIAARGTIGGVWMDLGFALYGGLMVLCAGQAIHHARQRDFSVHRRWALRLLVLIFGSWLYRVHYGLWYLMTGGAASTPAFDGAFDLVQNFAFYLPYLLVLELWLRRNPRPA</sequence>
<organism evidence="2 3">
    <name type="scientific">Roseobacter sinensis</name>
    <dbReference type="NCBI Taxonomy" id="2931391"/>
    <lineage>
        <taxon>Bacteria</taxon>
        <taxon>Pseudomonadati</taxon>
        <taxon>Pseudomonadota</taxon>
        <taxon>Alphaproteobacteria</taxon>
        <taxon>Rhodobacterales</taxon>
        <taxon>Roseobacteraceae</taxon>
        <taxon>Roseobacter</taxon>
    </lineage>
</organism>
<keyword evidence="3" id="KW-1185">Reference proteome</keyword>
<evidence type="ECO:0000313" key="2">
    <source>
        <dbReference type="EMBL" id="MCV3274286.1"/>
    </source>
</evidence>
<dbReference type="Proteomes" id="UP001208690">
    <property type="component" value="Unassembled WGS sequence"/>
</dbReference>
<accession>A0ABT3BL47</accession>
<feature type="transmembrane region" description="Helical" evidence="1">
    <location>
        <begin position="91"/>
        <end position="112"/>
    </location>
</feature>
<dbReference type="Pfam" id="PF10067">
    <property type="entry name" value="DUF2306"/>
    <property type="match status" value="1"/>
</dbReference>
<dbReference type="RefSeq" id="WP_263846491.1">
    <property type="nucleotide sequence ID" value="NZ_JALIEB010000036.1"/>
</dbReference>
<proteinExistence type="predicted"/>
<feature type="transmembrane region" description="Helical" evidence="1">
    <location>
        <begin position="124"/>
        <end position="143"/>
    </location>
</feature>
<protein>
    <submittedName>
        <fullName evidence="2">DUF2306 domain-containing protein</fullName>
    </submittedName>
</protein>
<name>A0ABT3BL47_9RHOB</name>
<dbReference type="EMBL" id="JALIEB010000036">
    <property type="protein sequence ID" value="MCV3274286.1"/>
    <property type="molecule type" value="Genomic_DNA"/>
</dbReference>
<evidence type="ECO:0000313" key="3">
    <source>
        <dbReference type="Proteomes" id="UP001208690"/>
    </source>
</evidence>
<comment type="caution">
    <text evidence="2">The sequence shown here is derived from an EMBL/GenBank/DDBJ whole genome shotgun (WGS) entry which is preliminary data.</text>
</comment>
<reference evidence="2 3" key="1">
    <citation type="submission" date="2022-04" db="EMBL/GenBank/DDBJ databases">
        <title>Roseobacter sp. WL0113 is a bacterium isolated from neritic sediment.</title>
        <authorList>
            <person name="Wang L."/>
            <person name="He W."/>
            <person name="Zhang D.-F."/>
        </authorList>
    </citation>
    <scope>NUCLEOTIDE SEQUENCE [LARGE SCALE GENOMIC DNA]</scope>
    <source>
        <strain evidence="2 3">WL0113</strain>
    </source>
</reference>
<feature type="transmembrane region" description="Helical" evidence="1">
    <location>
        <begin position="59"/>
        <end position="79"/>
    </location>
</feature>
<keyword evidence="1" id="KW-0472">Membrane</keyword>
<dbReference type="InterPro" id="IPR018750">
    <property type="entry name" value="DUF2306_membrane"/>
</dbReference>
<keyword evidence="1" id="KW-0812">Transmembrane</keyword>
<feature type="transmembrane region" description="Helical" evidence="1">
    <location>
        <begin position="155"/>
        <end position="175"/>
    </location>
</feature>